<name>A0A9D4HKK9_DREPO</name>
<evidence type="ECO:0000313" key="2">
    <source>
        <dbReference type="Proteomes" id="UP000828390"/>
    </source>
</evidence>
<accession>A0A9D4HKK9</accession>
<dbReference type="AlphaFoldDB" id="A0A9D4HKK9"/>
<evidence type="ECO:0000313" key="1">
    <source>
        <dbReference type="EMBL" id="KAH3720021.1"/>
    </source>
</evidence>
<proteinExistence type="predicted"/>
<protein>
    <submittedName>
        <fullName evidence="1">Uncharacterized protein</fullName>
    </submittedName>
</protein>
<sequence length="172" mass="18975">MLKAAESSLSMSRDVHSFTLSIQLFSDGPYSDLLLKCPNQVSERHYWSSGWIFMGKLVLSSFCGLGRSSCALCRRCGVVFGDTCIGRPVSCVMCPRGMSSVQVAQPRSRMETMGVEEPVLSGEADRAVCEQPAQFGHRCGRNVNYLLTSPVLVPSFDRVFLKSMKLVYLLSC</sequence>
<keyword evidence="2" id="KW-1185">Reference proteome</keyword>
<gene>
    <name evidence="1" type="ORF">DPMN_062911</name>
</gene>
<dbReference type="Proteomes" id="UP000828390">
    <property type="component" value="Unassembled WGS sequence"/>
</dbReference>
<reference evidence="1" key="2">
    <citation type="submission" date="2020-11" db="EMBL/GenBank/DDBJ databases">
        <authorList>
            <person name="McCartney M.A."/>
            <person name="Auch B."/>
            <person name="Kono T."/>
            <person name="Mallez S."/>
            <person name="Becker A."/>
            <person name="Gohl D.M."/>
            <person name="Silverstein K.A.T."/>
            <person name="Koren S."/>
            <person name="Bechman K.B."/>
            <person name="Herman A."/>
            <person name="Abrahante J.E."/>
            <person name="Garbe J."/>
        </authorList>
    </citation>
    <scope>NUCLEOTIDE SEQUENCE</scope>
    <source>
        <strain evidence="1">Duluth1</strain>
        <tissue evidence="1">Whole animal</tissue>
    </source>
</reference>
<comment type="caution">
    <text evidence="1">The sequence shown here is derived from an EMBL/GenBank/DDBJ whole genome shotgun (WGS) entry which is preliminary data.</text>
</comment>
<dbReference type="EMBL" id="JAIWYP010000013">
    <property type="protein sequence ID" value="KAH3720021.1"/>
    <property type="molecule type" value="Genomic_DNA"/>
</dbReference>
<organism evidence="1 2">
    <name type="scientific">Dreissena polymorpha</name>
    <name type="common">Zebra mussel</name>
    <name type="synonym">Mytilus polymorpha</name>
    <dbReference type="NCBI Taxonomy" id="45954"/>
    <lineage>
        <taxon>Eukaryota</taxon>
        <taxon>Metazoa</taxon>
        <taxon>Spiralia</taxon>
        <taxon>Lophotrochozoa</taxon>
        <taxon>Mollusca</taxon>
        <taxon>Bivalvia</taxon>
        <taxon>Autobranchia</taxon>
        <taxon>Heteroconchia</taxon>
        <taxon>Euheterodonta</taxon>
        <taxon>Imparidentia</taxon>
        <taxon>Neoheterodontei</taxon>
        <taxon>Myida</taxon>
        <taxon>Dreissenoidea</taxon>
        <taxon>Dreissenidae</taxon>
        <taxon>Dreissena</taxon>
    </lineage>
</organism>
<reference evidence="1" key="1">
    <citation type="journal article" date="2019" name="bioRxiv">
        <title>The Genome of the Zebra Mussel, Dreissena polymorpha: A Resource for Invasive Species Research.</title>
        <authorList>
            <person name="McCartney M.A."/>
            <person name="Auch B."/>
            <person name="Kono T."/>
            <person name="Mallez S."/>
            <person name="Zhang Y."/>
            <person name="Obille A."/>
            <person name="Becker A."/>
            <person name="Abrahante J.E."/>
            <person name="Garbe J."/>
            <person name="Badalamenti J.P."/>
            <person name="Herman A."/>
            <person name="Mangelson H."/>
            <person name="Liachko I."/>
            <person name="Sullivan S."/>
            <person name="Sone E.D."/>
            <person name="Koren S."/>
            <person name="Silverstein K.A.T."/>
            <person name="Beckman K.B."/>
            <person name="Gohl D.M."/>
        </authorList>
    </citation>
    <scope>NUCLEOTIDE SEQUENCE</scope>
    <source>
        <strain evidence="1">Duluth1</strain>
        <tissue evidence="1">Whole animal</tissue>
    </source>
</reference>